<dbReference type="EMBL" id="MLFT02000004">
    <property type="protein sequence ID" value="PHT49788.1"/>
    <property type="molecule type" value="Genomic_DNA"/>
</dbReference>
<evidence type="ECO:0000313" key="2">
    <source>
        <dbReference type="Proteomes" id="UP000224567"/>
    </source>
</evidence>
<dbReference type="AlphaFoldDB" id="A0A2G2WX21"/>
<keyword evidence="2" id="KW-1185">Reference proteome</keyword>
<evidence type="ECO:0000313" key="1">
    <source>
        <dbReference type="EMBL" id="PHT49788.1"/>
    </source>
</evidence>
<accession>A0A2G2WX21</accession>
<proteinExistence type="predicted"/>
<reference evidence="1 2" key="1">
    <citation type="journal article" date="2017" name="Genome Biol.">
        <title>New reference genome sequences of hot pepper reveal the massive evolution of plant disease-resistance genes by retroduplication.</title>
        <authorList>
            <person name="Kim S."/>
            <person name="Park J."/>
            <person name="Yeom S.I."/>
            <person name="Kim Y.M."/>
            <person name="Seo E."/>
            <person name="Kim K.T."/>
            <person name="Kim M.S."/>
            <person name="Lee J.M."/>
            <person name="Cheong K."/>
            <person name="Shin H.S."/>
            <person name="Kim S.B."/>
            <person name="Han K."/>
            <person name="Lee J."/>
            <person name="Park M."/>
            <person name="Lee H.A."/>
            <person name="Lee H.Y."/>
            <person name="Lee Y."/>
            <person name="Oh S."/>
            <person name="Lee J.H."/>
            <person name="Choi E."/>
            <person name="Choi E."/>
            <person name="Lee S.E."/>
            <person name="Jeon J."/>
            <person name="Kim H."/>
            <person name="Choi G."/>
            <person name="Song H."/>
            <person name="Lee J."/>
            <person name="Lee S.C."/>
            <person name="Kwon J.K."/>
            <person name="Lee H.Y."/>
            <person name="Koo N."/>
            <person name="Hong Y."/>
            <person name="Kim R.W."/>
            <person name="Kang W.H."/>
            <person name="Huh J.H."/>
            <person name="Kang B.C."/>
            <person name="Yang T.J."/>
            <person name="Lee Y.H."/>
            <person name="Bennetzen J.L."/>
            <person name="Choi D."/>
        </authorList>
    </citation>
    <scope>NUCLEOTIDE SEQUENCE [LARGE SCALE GENOMIC DNA]</scope>
    <source>
        <strain evidence="2">cv. PBC81</strain>
    </source>
</reference>
<name>A0A2G2WX21_CAPBA</name>
<gene>
    <name evidence="1" type="ORF">CQW23_09535</name>
</gene>
<dbReference type="Proteomes" id="UP000224567">
    <property type="component" value="Unassembled WGS sequence"/>
</dbReference>
<comment type="caution">
    <text evidence="1">The sequence shown here is derived from an EMBL/GenBank/DDBJ whole genome shotgun (WGS) entry which is preliminary data.</text>
</comment>
<reference evidence="2" key="2">
    <citation type="journal article" date="2017" name="J. Anim. Genet.">
        <title>Multiple reference genome sequences of hot pepper reveal the massive evolution of plant disease resistance genes by retroduplication.</title>
        <authorList>
            <person name="Kim S."/>
            <person name="Park J."/>
            <person name="Yeom S.-I."/>
            <person name="Kim Y.-M."/>
            <person name="Seo E."/>
            <person name="Kim K.-T."/>
            <person name="Kim M.-S."/>
            <person name="Lee J.M."/>
            <person name="Cheong K."/>
            <person name="Shin H.-S."/>
            <person name="Kim S.-B."/>
            <person name="Han K."/>
            <person name="Lee J."/>
            <person name="Park M."/>
            <person name="Lee H.-A."/>
            <person name="Lee H.-Y."/>
            <person name="Lee Y."/>
            <person name="Oh S."/>
            <person name="Lee J.H."/>
            <person name="Choi E."/>
            <person name="Choi E."/>
            <person name="Lee S.E."/>
            <person name="Jeon J."/>
            <person name="Kim H."/>
            <person name="Choi G."/>
            <person name="Song H."/>
            <person name="Lee J."/>
            <person name="Lee S.-C."/>
            <person name="Kwon J.-K."/>
            <person name="Lee H.-Y."/>
            <person name="Koo N."/>
            <person name="Hong Y."/>
            <person name="Kim R.W."/>
            <person name="Kang W.-H."/>
            <person name="Huh J.H."/>
            <person name="Kang B.-C."/>
            <person name="Yang T.-J."/>
            <person name="Lee Y.-H."/>
            <person name="Bennetzen J.L."/>
            <person name="Choi D."/>
        </authorList>
    </citation>
    <scope>NUCLEOTIDE SEQUENCE [LARGE SCALE GENOMIC DNA]</scope>
    <source>
        <strain evidence="2">cv. PBC81</strain>
    </source>
</reference>
<organism evidence="1 2">
    <name type="scientific">Capsicum baccatum</name>
    <name type="common">Peruvian pepper</name>
    <dbReference type="NCBI Taxonomy" id="33114"/>
    <lineage>
        <taxon>Eukaryota</taxon>
        <taxon>Viridiplantae</taxon>
        <taxon>Streptophyta</taxon>
        <taxon>Embryophyta</taxon>
        <taxon>Tracheophyta</taxon>
        <taxon>Spermatophyta</taxon>
        <taxon>Magnoliopsida</taxon>
        <taxon>eudicotyledons</taxon>
        <taxon>Gunneridae</taxon>
        <taxon>Pentapetalae</taxon>
        <taxon>asterids</taxon>
        <taxon>lamiids</taxon>
        <taxon>Solanales</taxon>
        <taxon>Solanaceae</taxon>
        <taxon>Solanoideae</taxon>
        <taxon>Capsiceae</taxon>
        <taxon>Capsicum</taxon>
    </lineage>
</organism>
<dbReference type="OrthoDB" id="1301233at2759"/>
<sequence length="72" mass="7958">MSEIGKKVRASIKDGSLHTSVAQGQGNVRRKLVGKGTWEANNAEAFKATHTRNKKILKILEILMFGLSHELN</sequence>
<protein>
    <submittedName>
        <fullName evidence="1">Uncharacterized protein</fullName>
    </submittedName>
</protein>